<evidence type="ECO:0000313" key="3">
    <source>
        <dbReference type="Proteomes" id="UP001054252"/>
    </source>
</evidence>
<protein>
    <submittedName>
        <fullName evidence="2">Uncharacterized protein</fullName>
    </submittedName>
</protein>
<evidence type="ECO:0000313" key="2">
    <source>
        <dbReference type="EMBL" id="GKU96673.1"/>
    </source>
</evidence>
<comment type="caution">
    <text evidence="2">The sequence shown here is derived from an EMBL/GenBank/DDBJ whole genome shotgun (WGS) entry which is preliminary data.</text>
</comment>
<dbReference type="Proteomes" id="UP001054252">
    <property type="component" value="Unassembled WGS sequence"/>
</dbReference>
<reference evidence="2 3" key="1">
    <citation type="journal article" date="2021" name="Commun. Biol.">
        <title>The genome of Shorea leprosula (Dipterocarpaceae) highlights the ecological relevance of drought in aseasonal tropical rainforests.</title>
        <authorList>
            <person name="Ng K.K.S."/>
            <person name="Kobayashi M.J."/>
            <person name="Fawcett J.A."/>
            <person name="Hatakeyama M."/>
            <person name="Paape T."/>
            <person name="Ng C.H."/>
            <person name="Ang C.C."/>
            <person name="Tnah L.H."/>
            <person name="Lee C.T."/>
            <person name="Nishiyama T."/>
            <person name="Sese J."/>
            <person name="O'Brien M.J."/>
            <person name="Copetti D."/>
            <person name="Mohd Noor M.I."/>
            <person name="Ong R.C."/>
            <person name="Putra M."/>
            <person name="Sireger I.Z."/>
            <person name="Indrioko S."/>
            <person name="Kosugi Y."/>
            <person name="Izuno A."/>
            <person name="Isagi Y."/>
            <person name="Lee S.L."/>
            <person name="Shimizu K.K."/>
        </authorList>
    </citation>
    <scope>NUCLEOTIDE SEQUENCE [LARGE SCALE GENOMIC DNA]</scope>
    <source>
        <strain evidence="2">214</strain>
    </source>
</reference>
<sequence>MLEPDCAPLSDDPSGSVGLWIWRLSFSSGESEAARTRATRSDTHRGSPAGSEGLPPPDRVTARHPGAWCYFFKGR</sequence>
<gene>
    <name evidence="2" type="ORF">SLEP1_g9885</name>
</gene>
<feature type="compositionally biased region" description="Basic and acidic residues" evidence="1">
    <location>
        <begin position="32"/>
        <end position="45"/>
    </location>
</feature>
<accession>A0AAV5IFL2</accession>
<name>A0AAV5IFL2_9ROSI</name>
<dbReference type="AlphaFoldDB" id="A0AAV5IFL2"/>
<keyword evidence="3" id="KW-1185">Reference proteome</keyword>
<dbReference type="EMBL" id="BPVZ01000010">
    <property type="protein sequence ID" value="GKU96673.1"/>
    <property type="molecule type" value="Genomic_DNA"/>
</dbReference>
<evidence type="ECO:0000256" key="1">
    <source>
        <dbReference type="SAM" id="MobiDB-lite"/>
    </source>
</evidence>
<feature type="region of interest" description="Disordered" evidence="1">
    <location>
        <begin position="31"/>
        <end position="63"/>
    </location>
</feature>
<proteinExistence type="predicted"/>
<organism evidence="2 3">
    <name type="scientific">Rubroshorea leprosula</name>
    <dbReference type="NCBI Taxonomy" id="152421"/>
    <lineage>
        <taxon>Eukaryota</taxon>
        <taxon>Viridiplantae</taxon>
        <taxon>Streptophyta</taxon>
        <taxon>Embryophyta</taxon>
        <taxon>Tracheophyta</taxon>
        <taxon>Spermatophyta</taxon>
        <taxon>Magnoliopsida</taxon>
        <taxon>eudicotyledons</taxon>
        <taxon>Gunneridae</taxon>
        <taxon>Pentapetalae</taxon>
        <taxon>rosids</taxon>
        <taxon>malvids</taxon>
        <taxon>Malvales</taxon>
        <taxon>Dipterocarpaceae</taxon>
        <taxon>Rubroshorea</taxon>
    </lineage>
</organism>